<name>A0ABN1A4X8_9SPHN</name>
<accession>A0ABN1A4X8</accession>
<evidence type="ECO:0000313" key="1">
    <source>
        <dbReference type="EMBL" id="GAA0467640.1"/>
    </source>
</evidence>
<proteinExistence type="predicted"/>
<dbReference type="Proteomes" id="UP001500713">
    <property type="component" value="Unassembled WGS sequence"/>
</dbReference>
<gene>
    <name evidence="1" type="ORF">GCM10009096_05570</name>
</gene>
<comment type="caution">
    <text evidence="1">The sequence shown here is derived from an EMBL/GenBank/DDBJ whole genome shotgun (WGS) entry which is preliminary data.</text>
</comment>
<organism evidence="1 2">
    <name type="scientific">Parasphingorhabdus litoris</name>
    <dbReference type="NCBI Taxonomy" id="394733"/>
    <lineage>
        <taxon>Bacteria</taxon>
        <taxon>Pseudomonadati</taxon>
        <taxon>Pseudomonadota</taxon>
        <taxon>Alphaproteobacteria</taxon>
        <taxon>Sphingomonadales</taxon>
        <taxon>Sphingomonadaceae</taxon>
        <taxon>Parasphingorhabdus</taxon>
    </lineage>
</organism>
<protein>
    <submittedName>
        <fullName evidence="1">Uncharacterized protein</fullName>
    </submittedName>
</protein>
<reference evidence="1 2" key="1">
    <citation type="journal article" date="2019" name="Int. J. Syst. Evol. Microbiol.">
        <title>The Global Catalogue of Microorganisms (GCM) 10K type strain sequencing project: providing services to taxonomists for standard genome sequencing and annotation.</title>
        <authorList>
            <consortium name="The Broad Institute Genomics Platform"/>
            <consortium name="The Broad Institute Genome Sequencing Center for Infectious Disease"/>
            <person name="Wu L."/>
            <person name="Ma J."/>
        </authorList>
    </citation>
    <scope>NUCLEOTIDE SEQUENCE [LARGE SCALE GENOMIC DNA]</scope>
    <source>
        <strain evidence="1 2">JCM 14162</strain>
    </source>
</reference>
<evidence type="ECO:0000313" key="2">
    <source>
        <dbReference type="Proteomes" id="UP001500713"/>
    </source>
</evidence>
<dbReference type="EMBL" id="BAAAEM010000002">
    <property type="protein sequence ID" value="GAA0467640.1"/>
    <property type="molecule type" value="Genomic_DNA"/>
</dbReference>
<sequence>MLVCRARAERIVADVKNDDNFMNAVPLHIVQSKSIYFGLPKAEPRLFENKHLALRLSEMNLWSFYICEQDRKWGKRAR</sequence>
<keyword evidence="2" id="KW-1185">Reference proteome</keyword>